<evidence type="ECO:0000256" key="10">
    <source>
        <dbReference type="ARBA" id="ARBA00059995"/>
    </source>
</evidence>
<comment type="caution">
    <text evidence="14">The sequence shown here is derived from an EMBL/GenBank/DDBJ whole genome shotgun (WGS) entry which is preliminary data.</text>
</comment>
<evidence type="ECO:0000256" key="4">
    <source>
        <dbReference type="ARBA" id="ARBA00022679"/>
    </source>
</evidence>
<dbReference type="InterPro" id="IPR001566">
    <property type="entry name" value="23S_rRNA_MeTrfase_RlmD"/>
</dbReference>
<feature type="domain" description="TRAM" evidence="13">
    <location>
        <begin position="17"/>
        <end position="75"/>
    </location>
</feature>
<dbReference type="GO" id="GO:0003723">
    <property type="term" value="F:RNA binding"/>
    <property type="evidence" value="ECO:0007669"/>
    <property type="project" value="InterPro"/>
</dbReference>
<dbReference type="AlphaFoldDB" id="A0A4R1GRL4"/>
<dbReference type="EMBL" id="SMFU01000007">
    <property type="protein sequence ID" value="TCK08849.1"/>
    <property type="molecule type" value="Genomic_DNA"/>
</dbReference>
<evidence type="ECO:0000313" key="15">
    <source>
        <dbReference type="Proteomes" id="UP000294546"/>
    </source>
</evidence>
<name>A0A4R1GRL4_9GAMM</name>
<evidence type="ECO:0000256" key="11">
    <source>
        <dbReference type="HAMAP-Rule" id="MF_01010"/>
    </source>
</evidence>
<evidence type="ECO:0000256" key="7">
    <source>
        <dbReference type="ARBA" id="ARBA00023004"/>
    </source>
</evidence>
<protein>
    <recommendedName>
        <fullName evidence="11">23S rRNA (uracil(1939)-C(5))-methyltransferase RlmD</fullName>
        <ecNumber evidence="11">2.1.1.190</ecNumber>
    </recommendedName>
    <alternativeName>
        <fullName evidence="11">23S rRNA(m5U1939)-methyltransferase</fullName>
    </alternativeName>
</protein>
<keyword evidence="15" id="KW-1185">Reference proteome</keyword>
<feature type="active site" description="Nucleophile" evidence="11 12">
    <location>
        <position position="410"/>
    </location>
</feature>
<reference evidence="14 15" key="1">
    <citation type="submission" date="2019-03" db="EMBL/GenBank/DDBJ databases">
        <title>Genomic Encyclopedia of Archaeal and Bacterial Type Strains, Phase II (KMG-II): from individual species to whole genera.</title>
        <authorList>
            <person name="Goeker M."/>
        </authorList>
    </citation>
    <scope>NUCLEOTIDE SEQUENCE [LARGE SCALE GENOMIC DNA]</scope>
    <source>
        <strain evidence="14 15">DSM 27697</strain>
    </source>
</reference>
<dbReference type="GO" id="GO:0051539">
    <property type="term" value="F:4 iron, 4 sulfur cluster binding"/>
    <property type="evidence" value="ECO:0007669"/>
    <property type="project" value="UniProtKB-KW"/>
</dbReference>
<dbReference type="GO" id="GO:0005506">
    <property type="term" value="F:iron ion binding"/>
    <property type="evidence" value="ECO:0007669"/>
    <property type="project" value="UniProtKB-UniRule"/>
</dbReference>
<dbReference type="InterPro" id="IPR012340">
    <property type="entry name" value="NA-bd_OB-fold"/>
</dbReference>
<dbReference type="PANTHER" id="PTHR11061">
    <property type="entry name" value="RNA M5U METHYLTRANSFERASE"/>
    <property type="match status" value="1"/>
</dbReference>
<dbReference type="Proteomes" id="UP000294546">
    <property type="component" value="Unassembled WGS sequence"/>
</dbReference>
<dbReference type="PANTHER" id="PTHR11061:SF49">
    <property type="entry name" value="23S RRNA (URACIL(1939)-C(5))-METHYLTRANSFERASE RLMD"/>
    <property type="match status" value="1"/>
</dbReference>
<dbReference type="NCBIfam" id="TIGR00479">
    <property type="entry name" value="rumA"/>
    <property type="match status" value="1"/>
</dbReference>
<evidence type="ECO:0000256" key="12">
    <source>
        <dbReference type="PROSITE-ProRule" id="PRU01024"/>
    </source>
</evidence>
<evidence type="ECO:0000256" key="1">
    <source>
        <dbReference type="ARBA" id="ARBA00022485"/>
    </source>
</evidence>
<sequence length="452" mass="50314">MSRNRIQFGGPAKRQSRQSIPDHFEADIDNLSLEGRGIARINGKTCFITGALPGERVNAQITARHKRYDEAVVEEILVASGERRQPPCEYYGRCGGCQLQHLEPKLQLEYKQNQLLDQLKRFSDIEPQQVEAALTSEEFGYRRTARIGINQRADGELLIGFRRQASNKLLDIDQCPVLDSRINALLAALRNALTGLGDIKHLTHLDIACGDETGSLTIRTTRKLNQVQSEAIVQACSEQGFQFYIENNKGQIERVSSTAVQLSYQLPAQNINLSFAPGDFLQVNASINQKMVERALEWLSPTENDRVLDLFCGLGNFTLPLATKAARVVGVEGSAEMVARARDNAELNSLSNAEFYKGDLSSDIREGYWYRESRQDGFDLVLLDPPRAGAEACVRELAGYGARAVLYISCNPAALVRDAKLLKEAGYLMTRFSVMDMFPNTAHVESMALFEC</sequence>
<feature type="binding site" evidence="11">
    <location>
        <position position="97"/>
    </location>
    <ligand>
        <name>[4Fe-4S] cluster</name>
        <dbReference type="ChEBI" id="CHEBI:49883"/>
    </ligand>
</feature>
<evidence type="ECO:0000256" key="2">
    <source>
        <dbReference type="ARBA" id="ARBA00022552"/>
    </source>
</evidence>
<keyword evidence="6 11" id="KW-0479">Metal-binding</keyword>
<dbReference type="SUPFAM" id="SSF53335">
    <property type="entry name" value="S-adenosyl-L-methionine-dependent methyltransferases"/>
    <property type="match status" value="1"/>
</dbReference>
<dbReference type="GO" id="GO:0070041">
    <property type="term" value="F:rRNA (uridine-C5-)-methyltransferase activity"/>
    <property type="evidence" value="ECO:0007669"/>
    <property type="project" value="UniProtKB-UniRule"/>
</dbReference>
<feature type="binding site" evidence="11 12">
    <location>
        <position position="332"/>
    </location>
    <ligand>
        <name>S-adenosyl-L-methionine</name>
        <dbReference type="ChEBI" id="CHEBI:59789"/>
    </ligand>
</feature>
<feature type="binding site" evidence="11">
    <location>
        <position position="359"/>
    </location>
    <ligand>
        <name>S-adenosyl-L-methionine</name>
        <dbReference type="ChEBI" id="CHEBI:59789"/>
    </ligand>
</feature>
<evidence type="ECO:0000256" key="3">
    <source>
        <dbReference type="ARBA" id="ARBA00022603"/>
    </source>
</evidence>
<keyword evidence="7 11" id="KW-0408">Iron</keyword>
<evidence type="ECO:0000256" key="8">
    <source>
        <dbReference type="ARBA" id="ARBA00023014"/>
    </source>
</evidence>
<feature type="binding site" evidence="11 12">
    <location>
        <position position="282"/>
    </location>
    <ligand>
        <name>S-adenosyl-L-methionine</name>
        <dbReference type="ChEBI" id="CHEBI:59789"/>
    </ligand>
</feature>
<dbReference type="InterPro" id="IPR010280">
    <property type="entry name" value="U5_MeTrfase_fam"/>
</dbReference>
<dbReference type="Gene3D" id="2.40.50.1070">
    <property type="match status" value="1"/>
</dbReference>
<evidence type="ECO:0000259" key="13">
    <source>
        <dbReference type="PROSITE" id="PS50926"/>
    </source>
</evidence>
<evidence type="ECO:0000256" key="5">
    <source>
        <dbReference type="ARBA" id="ARBA00022691"/>
    </source>
</evidence>
<keyword evidence="3 11" id="KW-0489">Methyltransferase</keyword>
<feature type="binding site" evidence="11">
    <location>
        <position position="88"/>
    </location>
    <ligand>
        <name>[4Fe-4S] cluster</name>
        <dbReference type="ChEBI" id="CHEBI:49883"/>
    </ligand>
</feature>
<keyword evidence="1 11" id="KW-0004">4Fe-4S</keyword>
<comment type="catalytic activity">
    <reaction evidence="9 11">
        <text>uridine(1939) in 23S rRNA + S-adenosyl-L-methionine = 5-methyluridine(1939) in 23S rRNA + S-adenosyl-L-homocysteine + H(+)</text>
        <dbReference type="Rhea" id="RHEA:42908"/>
        <dbReference type="Rhea" id="RHEA-COMP:10278"/>
        <dbReference type="Rhea" id="RHEA-COMP:10279"/>
        <dbReference type="ChEBI" id="CHEBI:15378"/>
        <dbReference type="ChEBI" id="CHEBI:57856"/>
        <dbReference type="ChEBI" id="CHEBI:59789"/>
        <dbReference type="ChEBI" id="CHEBI:65315"/>
        <dbReference type="ChEBI" id="CHEBI:74447"/>
        <dbReference type="EC" id="2.1.1.190"/>
    </reaction>
</comment>
<dbReference type="CDD" id="cd02440">
    <property type="entry name" value="AdoMet_MTases"/>
    <property type="match status" value="1"/>
</dbReference>
<dbReference type="HAMAP" id="MF_01010">
    <property type="entry name" value="23SrRNA_methyltr_RlmD"/>
    <property type="match status" value="1"/>
</dbReference>
<dbReference type="Pfam" id="PF05958">
    <property type="entry name" value="tRNA_U5-meth_tr"/>
    <property type="match status" value="1"/>
</dbReference>
<dbReference type="InterPro" id="IPR029063">
    <property type="entry name" value="SAM-dependent_MTases_sf"/>
</dbReference>
<dbReference type="NCBIfam" id="NF009639">
    <property type="entry name" value="PRK13168.1"/>
    <property type="match status" value="1"/>
</dbReference>
<dbReference type="Pfam" id="PF01938">
    <property type="entry name" value="TRAM"/>
    <property type="match status" value="1"/>
</dbReference>
<dbReference type="OrthoDB" id="9804590at2"/>
<feature type="binding site" evidence="11">
    <location>
        <position position="94"/>
    </location>
    <ligand>
        <name>[4Fe-4S] cluster</name>
        <dbReference type="ChEBI" id="CHEBI:49883"/>
    </ligand>
</feature>
<keyword evidence="8 11" id="KW-0411">Iron-sulfur</keyword>
<dbReference type="FunFam" id="2.40.50.140:FF:000097">
    <property type="entry name" value="23S rRNA (uracil(1939)-C(5))-methyltransferase RlmD"/>
    <property type="match status" value="1"/>
</dbReference>
<evidence type="ECO:0000256" key="9">
    <source>
        <dbReference type="ARBA" id="ARBA00052756"/>
    </source>
</evidence>
<keyword evidence="5 11" id="KW-0949">S-adenosyl-L-methionine</keyword>
<gene>
    <name evidence="11" type="primary">rlmD</name>
    <name evidence="14" type="ORF">CLV83_0944</name>
</gene>
<dbReference type="SUPFAM" id="SSF50249">
    <property type="entry name" value="Nucleic acid-binding proteins"/>
    <property type="match status" value="1"/>
</dbReference>
<dbReference type="PROSITE" id="PS50926">
    <property type="entry name" value="TRAM"/>
    <property type="match status" value="1"/>
</dbReference>
<keyword evidence="2 11" id="KW-0698">rRNA processing</keyword>
<dbReference type="PROSITE" id="PS51687">
    <property type="entry name" value="SAM_MT_RNA_M5U"/>
    <property type="match status" value="1"/>
</dbReference>
<keyword evidence="4 11" id="KW-0808">Transferase</keyword>
<dbReference type="GO" id="GO:0070475">
    <property type="term" value="P:rRNA base methylation"/>
    <property type="evidence" value="ECO:0007669"/>
    <property type="project" value="TreeGrafter"/>
</dbReference>
<dbReference type="Gene3D" id="3.40.50.150">
    <property type="entry name" value="Vaccinia Virus protein VP39"/>
    <property type="match status" value="1"/>
</dbReference>
<organism evidence="14 15">
    <name type="scientific">Marinobacterium mangrovicola</name>
    <dbReference type="NCBI Taxonomy" id="1476959"/>
    <lineage>
        <taxon>Bacteria</taxon>
        <taxon>Pseudomonadati</taxon>
        <taxon>Pseudomonadota</taxon>
        <taxon>Gammaproteobacteria</taxon>
        <taxon>Oceanospirillales</taxon>
        <taxon>Oceanospirillaceae</taxon>
        <taxon>Marinobacterium</taxon>
    </lineage>
</organism>
<feature type="binding site" evidence="11 12">
    <location>
        <position position="311"/>
    </location>
    <ligand>
        <name>S-adenosyl-L-methionine</name>
        <dbReference type="ChEBI" id="CHEBI:59789"/>
    </ligand>
</feature>
<comment type="similarity">
    <text evidence="11">Belongs to the class I-like SAM-binding methyltransferase superfamily. RNA M5U methyltransferase family. RlmD subfamily.</text>
</comment>
<dbReference type="Gene3D" id="2.40.50.140">
    <property type="entry name" value="Nucleic acid-binding proteins"/>
    <property type="match status" value="1"/>
</dbReference>
<feature type="binding site" evidence="11">
    <location>
        <position position="175"/>
    </location>
    <ligand>
        <name>[4Fe-4S] cluster</name>
        <dbReference type="ChEBI" id="CHEBI:49883"/>
    </ligand>
</feature>
<evidence type="ECO:0000256" key="6">
    <source>
        <dbReference type="ARBA" id="ARBA00022723"/>
    </source>
</evidence>
<dbReference type="RefSeq" id="WP_132288209.1">
    <property type="nucleotide sequence ID" value="NZ_SMFU01000007.1"/>
</dbReference>
<dbReference type="InterPro" id="IPR002792">
    <property type="entry name" value="TRAM_dom"/>
</dbReference>
<feature type="binding site" evidence="11">
    <location>
        <position position="316"/>
    </location>
    <ligand>
        <name>S-adenosyl-L-methionine</name>
        <dbReference type="ChEBI" id="CHEBI:59789"/>
    </ligand>
</feature>
<proteinExistence type="inferred from homology"/>
<evidence type="ECO:0000313" key="14">
    <source>
        <dbReference type="EMBL" id="TCK08849.1"/>
    </source>
</evidence>
<dbReference type="FunFam" id="3.40.50.150:FF:000009">
    <property type="entry name" value="23S rRNA (Uracil(1939)-C(5))-methyltransferase RlmD"/>
    <property type="match status" value="1"/>
</dbReference>
<comment type="function">
    <text evidence="10 11">Catalyzes the formation of 5-methyl-uridine at position 1939 (m5U1939) in 23S rRNA.</text>
</comment>
<dbReference type="EC" id="2.1.1.190" evidence="11"/>
<accession>A0A4R1GRL4</accession>
<feature type="binding site" evidence="11 12">
    <location>
        <position position="384"/>
    </location>
    <ligand>
        <name>S-adenosyl-L-methionine</name>
        <dbReference type="ChEBI" id="CHEBI:59789"/>
    </ligand>
</feature>